<dbReference type="SUPFAM" id="SSF82317">
    <property type="entry name" value="Swiveling domain of dehydratase reactivase alpha subunit"/>
    <property type="match status" value="1"/>
</dbReference>
<dbReference type="Pfam" id="PF08841">
    <property type="entry name" value="DDR"/>
    <property type="match status" value="1"/>
</dbReference>
<accession>A0A6J7R2V2</accession>
<dbReference type="InterPro" id="IPR028975">
    <property type="entry name" value="DDRA_swiveling_dom_sf"/>
</dbReference>
<dbReference type="EMBL" id="CAFBOZ010000324">
    <property type="protein sequence ID" value="CAB5023446.1"/>
    <property type="molecule type" value="Genomic_DNA"/>
</dbReference>
<reference evidence="3" key="1">
    <citation type="submission" date="2020-05" db="EMBL/GenBank/DDBJ databases">
        <authorList>
            <person name="Chiriac C."/>
            <person name="Salcher M."/>
            <person name="Ghai R."/>
            <person name="Kavagutti S V."/>
        </authorList>
    </citation>
    <scope>NUCLEOTIDE SEQUENCE</scope>
</reference>
<evidence type="ECO:0000313" key="3">
    <source>
        <dbReference type="EMBL" id="CAB5023446.1"/>
    </source>
</evidence>
<dbReference type="InterPro" id="IPR030994">
    <property type="entry name" value="DDR_dom"/>
</dbReference>
<dbReference type="Gene3D" id="3.30.420.40">
    <property type="match status" value="1"/>
</dbReference>
<dbReference type="InterPro" id="IPR043129">
    <property type="entry name" value="ATPase_NBD"/>
</dbReference>
<protein>
    <submittedName>
        <fullName evidence="3">Unannotated protein</fullName>
    </submittedName>
</protein>
<evidence type="ECO:0000259" key="2">
    <source>
        <dbReference type="Pfam" id="PF18427"/>
    </source>
</evidence>
<name>A0A6J7R2V2_9ZZZZ</name>
<dbReference type="SUPFAM" id="SSF53067">
    <property type="entry name" value="Actin-like ATPase domain"/>
    <property type="match status" value="1"/>
</dbReference>
<feature type="domain" description="DD-reactivating factor swiveling" evidence="2">
    <location>
        <begin position="3"/>
        <end position="88"/>
    </location>
</feature>
<proteinExistence type="predicted"/>
<dbReference type="Pfam" id="PF18427">
    <property type="entry name" value="DDR_swiveling"/>
    <property type="match status" value="1"/>
</dbReference>
<dbReference type="AlphaFoldDB" id="A0A6J7R2V2"/>
<organism evidence="3">
    <name type="scientific">freshwater metagenome</name>
    <dbReference type="NCBI Taxonomy" id="449393"/>
    <lineage>
        <taxon>unclassified sequences</taxon>
        <taxon>metagenomes</taxon>
        <taxon>ecological metagenomes</taxon>
    </lineage>
</organism>
<evidence type="ECO:0000259" key="1">
    <source>
        <dbReference type="Pfam" id="PF08841"/>
    </source>
</evidence>
<dbReference type="InterPro" id="IPR040916">
    <property type="entry name" value="DDR_swiveling"/>
</dbReference>
<dbReference type="Gene3D" id="3.50.30.70">
    <property type="entry name" value="Swiveling domain of dehydratase reactivase alpha subunit"/>
    <property type="match status" value="1"/>
</dbReference>
<feature type="domain" description="Diol dehydratase reactivase ATPase-like" evidence="1">
    <location>
        <begin position="170"/>
        <end position="406"/>
    </location>
</feature>
<sequence length="421" mass="43179">MVGVLLAGDEAVLVSRRLQLPLPVLDQVDTDAALAASLIAVEVAEPGRPLRELGDPVRLAAMLGLTPAEHPHAEAAARSVRGSRDAAIALLAAPRQLPLNGEVATVSSADGSTLDLLSHLARLREGVAPEVVRCRLPHSDGSFREHEVDDLWGVDLTALGERAVARPGAVNDRSVALALLAPPPNEGPSQAGAVVALEALDRRFVWAGTEAEAALAGALTTPGAQRSAIVVDIGAGTIDVVGTSAVGTVLAGAGELLTVSVAELMGISRGQAEWVKRGPCERVEAPHVLVDESGLRRFADEPVPTGSVGWLVVPGPAGPLPFEQRLAPSEWRALRLTLKQDLIGGNIRRAVSSGVGQSDVIVVGGPAGDDEVLDCVARALPGAIPGRGNVAGVLGHRWAVAYGLVVLATLLSADGAGSTHD</sequence>
<gene>
    <name evidence="3" type="ORF">UFOPK3992_01846</name>
</gene>